<comment type="caution">
    <text evidence="1">The sequence shown here is derived from an EMBL/GenBank/DDBJ whole genome shotgun (WGS) entry which is preliminary data.</text>
</comment>
<proteinExistence type="predicted"/>
<name>A0ACB6SH85_9PLEO</name>
<reference evidence="1" key="1">
    <citation type="journal article" date="2020" name="Stud. Mycol.">
        <title>101 Dothideomycetes genomes: a test case for predicting lifestyles and emergence of pathogens.</title>
        <authorList>
            <person name="Haridas S."/>
            <person name="Albert R."/>
            <person name="Binder M."/>
            <person name="Bloem J."/>
            <person name="Labutti K."/>
            <person name="Salamov A."/>
            <person name="Andreopoulos B."/>
            <person name="Baker S."/>
            <person name="Barry K."/>
            <person name="Bills G."/>
            <person name="Bluhm B."/>
            <person name="Cannon C."/>
            <person name="Castanera R."/>
            <person name="Culley D."/>
            <person name="Daum C."/>
            <person name="Ezra D."/>
            <person name="Gonzalez J."/>
            <person name="Henrissat B."/>
            <person name="Kuo A."/>
            <person name="Liang C."/>
            <person name="Lipzen A."/>
            <person name="Lutzoni F."/>
            <person name="Magnuson J."/>
            <person name="Mondo S."/>
            <person name="Nolan M."/>
            <person name="Ohm R."/>
            <person name="Pangilinan J."/>
            <person name="Park H.-J."/>
            <person name="Ramirez L."/>
            <person name="Alfaro M."/>
            <person name="Sun H."/>
            <person name="Tritt A."/>
            <person name="Yoshinaga Y."/>
            <person name="Zwiers L.-H."/>
            <person name="Turgeon B."/>
            <person name="Goodwin S."/>
            <person name="Spatafora J."/>
            <person name="Crous P."/>
            <person name="Grigoriev I."/>
        </authorList>
    </citation>
    <scope>NUCLEOTIDE SEQUENCE</scope>
    <source>
        <strain evidence="1">CBS 525.71</strain>
    </source>
</reference>
<sequence length="558" mass="62967">MERRTRITNELVALQQQTPEQPYSIAHRLKLAKAYRSLGYPDLAVGDAYKALLLVDEVAEEGEYHDEALEAANADYLSEGVAGLTINSAADARSKEEDNVLTWAQKHLSRTAHDVLIEALLACGCFRSAFDYIARATRAFPNDKTFGEYDNILTSKLRSYYEKEGENVDDVEVEDYPDKGLVRRENYPWNEYEPDRHSDECLQFLNDEMANIAPKLEVRVSELPLLSTNPSTQESNHEVQFVKQLGVFAKEDIAPGVEVLKERSLLTAVSRLHDTYCDACSTTLPDSPGAESTILSCEECDEVFFCSEKCHDLAQDSYHPSICGVSVNQGKVPAREAADSLYSILLVRALALAETQDLHPLELKELRYIWGDYHGKDLNTVWQANTEGELVDPFGGVPQTLPFSFNNNVIKPLHILEKMDVNIFTQSYRYDTWVFNTIYAKLRGTASAQQGPDGRPEIGAVHPMWCLANHSCDPNVAWEWQGTMKFWTREKLVDWEGRDPNQGPGLKKGQEVFGHYCDVRLPVKERREWAVGALGGDCMCARCVWEEAEQRRLNALAQ</sequence>
<evidence type="ECO:0000313" key="2">
    <source>
        <dbReference type="Proteomes" id="UP000799754"/>
    </source>
</evidence>
<evidence type="ECO:0000313" key="1">
    <source>
        <dbReference type="EMBL" id="KAF2632847.1"/>
    </source>
</evidence>
<gene>
    <name evidence="1" type="ORF">BU25DRAFT_84490</name>
</gene>
<protein>
    <submittedName>
        <fullName evidence="1">Uncharacterized protein</fullName>
    </submittedName>
</protein>
<keyword evidence="2" id="KW-1185">Reference proteome</keyword>
<accession>A0ACB6SH85</accession>
<organism evidence="1 2">
    <name type="scientific">Macroventuria anomochaeta</name>
    <dbReference type="NCBI Taxonomy" id="301207"/>
    <lineage>
        <taxon>Eukaryota</taxon>
        <taxon>Fungi</taxon>
        <taxon>Dikarya</taxon>
        <taxon>Ascomycota</taxon>
        <taxon>Pezizomycotina</taxon>
        <taxon>Dothideomycetes</taxon>
        <taxon>Pleosporomycetidae</taxon>
        <taxon>Pleosporales</taxon>
        <taxon>Pleosporineae</taxon>
        <taxon>Didymellaceae</taxon>
        <taxon>Macroventuria</taxon>
    </lineage>
</organism>
<dbReference type="Proteomes" id="UP000799754">
    <property type="component" value="Unassembled WGS sequence"/>
</dbReference>
<dbReference type="EMBL" id="MU006702">
    <property type="protein sequence ID" value="KAF2632847.1"/>
    <property type="molecule type" value="Genomic_DNA"/>
</dbReference>